<comment type="caution">
    <text evidence="1">The sequence shown here is derived from an EMBL/GenBank/DDBJ whole genome shotgun (WGS) entry which is preliminary data.</text>
</comment>
<protein>
    <submittedName>
        <fullName evidence="1">Uncharacterized protein</fullName>
    </submittedName>
</protein>
<evidence type="ECO:0000313" key="1">
    <source>
        <dbReference type="EMBL" id="CAI9595818.1"/>
    </source>
</evidence>
<evidence type="ECO:0000313" key="2">
    <source>
        <dbReference type="Proteomes" id="UP001162483"/>
    </source>
</evidence>
<keyword evidence="2" id="KW-1185">Reference proteome</keyword>
<sequence length="73" mass="8182">MPRHQCAETIFYHWFYLEKNSAITGVNGRNGVPSLVSVGGIMPQGPDKGNKWPHPGPRVTVWRPLLYPAVLLK</sequence>
<reference evidence="1" key="1">
    <citation type="submission" date="2023-05" db="EMBL/GenBank/DDBJ databases">
        <authorList>
            <person name="Stuckert A."/>
        </authorList>
    </citation>
    <scope>NUCLEOTIDE SEQUENCE</scope>
</reference>
<gene>
    <name evidence="1" type="ORF">SPARVUS_LOCUS11946957</name>
</gene>
<accession>A0ABN9FK78</accession>
<organism evidence="1 2">
    <name type="scientific">Staurois parvus</name>
    <dbReference type="NCBI Taxonomy" id="386267"/>
    <lineage>
        <taxon>Eukaryota</taxon>
        <taxon>Metazoa</taxon>
        <taxon>Chordata</taxon>
        <taxon>Craniata</taxon>
        <taxon>Vertebrata</taxon>
        <taxon>Euteleostomi</taxon>
        <taxon>Amphibia</taxon>
        <taxon>Batrachia</taxon>
        <taxon>Anura</taxon>
        <taxon>Neobatrachia</taxon>
        <taxon>Ranoidea</taxon>
        <taxon>Ranidae</taxon>
        <taxon>Staurois</taxon>
    </lineage>
</organism>
<dbReference type="EMBL" id="CATNWA010016839">
    <property type="protein sequence ID" value="CAI9595818.1"/>
    <property type="molecule type" value="Genomic_DNA"/>
</dbReference>
<proteinExistence type="predicted"/>
<name>A0ABN9FK78_9NEOB</name>
<dbReference type="Proteomes" id="UP001162483">
    <property type="component" value="Unassembled WGS sequence"/>
</dbReference>